<evidence type="ECO:0000256" key="1">
    <source>
        <dbReference type="ARBA" id="ARBA00004651"/>
    </source>
</evidence>
<dbReference type="RefSeq" id="WP_009019681.1">
    <property type="nucleotide sequence ID" value="NZ_DS999411.1"/>
</dbReference>
<evidence type="ECO:0000259" key="7">
    <source>
        <dbReference type="SMART" id="SM00849"/>
    </source>
</evidence>
<accession>B8KYJ2</accession>
<dbReference type="NCBIfam" id="TIGR00360">
    <property type="entry name" value="ComEC_N-term"/>
    <property type="match status" value="1"/>
</dbReference>
<dbReference type="GO" id="GO:0005886">
    <property type="term" value="C:plasma membrane"/>
    <property type="evidence" value="ECO:0007669"/>
    <property type="project" value="UniProtKB-SubCell"/>
</dbReference>
<comment type="subcellular location">
    <subcellularLocation>
        <location evidence="1">Cell membrane</location>
        <topology evidence="1">Multi-pass membrane protein</topology>
    </subcellularLocation>
</comment>
<dbReference type="InterPro" id="IPR004797">
    <property type="entry name" value="Competence_ComEC/Rec2"/>
</dbReference>
<evidence type="ECO:0000256" key="4">
    <source>
        <dbReference type="ARBA" id="ARBA00022989"/>
    </source>
</evidence>
<proteinExistence type="predicted"/>
<dbReference type="STRING" id="565045.NOR51B_874"/>
<dbReference type="Pfam" id="PF03772">
    <property type="entry name" value="Competence"/>
    <property type="match status" value="1"/>
</dbReference>
<gene>
    <name evidence="8" type="ORF">NOR51B_874</name>
</gene>
<name>B8KYJ2_9GAMM</name>
<feature type="transmembrane region" description="Helical" evidence="6">
    <location>
        <begin position="41"/>
        <end position="59"/>
    </location>
</feature>
<keyword evidence="9" id="KW-1185">Reference proteome</keyword>
<evidence type="ECO:0000256" key="5">
    <source>
        <dbReference type="ARBA" id="ARBA00023136"/>
    </source>
</evidence>
<feature type="transmembrane region" description="Helical" evidence="6">
    <location>
        <begin position="394"/>
        <end position="417"/>
    </location>
</feature>
<feature type="transmembrane region" description="Helical" evidence="6">
    <location>
        <begin position="362"/>
        <end position="382"/>
    </location>
</feature>
<dbReference type="GO" id="GO:0030420">
    <property type="term" value="P:establishment of competence for transformation"/>
    <property type="evidence" value="ECO:0007669"/>
    <property type="project" value="InterPro"/>
</dbReference>
<reference evidence="9" key="1">
    <citation type="journal article" date="2013" name="BMC Microbiol.">
        <title>Taxonomy and evolution of bacteriochlorophyll a-containing members of the OM60/NOR5 clade of marine gammaproteobacteria: description of Luminiphilus syltensis gen. nov., sp. nov., reclassification of Haliea rubra as Pseudohaliea rubra gen. nov., comb. nov., and emendation of Chromatocurvus halotolerans.</title>
        <authorList>
            <person name="Spring S."/>
            <person name="Riedel T."/>
            <person name="Sproer C."/>
            <person name="Yan S."/>
            <person name="Harder J."/>
            <person name="Fuchs B.M."/>
        </authorList>
    </citation>
    <scope>NUCLEOTIDE SEQUENCE [LARGE SCALE GENOMIC DNA]</scope>
    <source>
        <strain evidence="9">NOR51-B</strain>
    </source>
</reference>
<evidence type="ECO:0000256" key="6">
    <source>
        <dbReference type="SAM" id="Phobius"/>
    </source>
</evidence>
<feature type="transmembrane region" description="Helical" evidence="6">
    <location>
        <begin position="229"/>
        <end position="251"/>
    </location>
</feature>
<keyword evidence="5 6" id="KW-0472">Membrane</keyword>
<dbReference type="EMBL" id="DS999411">
    <property type="protein sequence ID" value="EED34934.1"/>
    <property type="molecule type" value="Genomic_DNA"/>
</dbReference>
<dbReference type="PANTHER" id="PTHR30619:SF1">
    <property type="entry name" value="RECOMBINATION PROTEIN 2"/>
    <property type="match status" value="1"/>
</dbReference>
<dbReference type="SMART" id="SM00849">
    <property type="entry name" value="Lactamase_B"/>
    <property type="match status" value="1"/>
</dbReference>
<dbReference type="SUPFAM" id="SSF56281">
    <property type="entry name" value="Metallo-hydrolase/oxidoreductase"/>
    <property type="match status" value="1"/>
</dbReference>
<dbReference type="AlphaFoldDB" id="B8KYJ2"/>
<dbReference type="InterPro" id="IPR004477">
    <property type="entry name" value="ComEC_N"/>
</dbReference>
<dbReference type="HOGENOM" id="CLU_010363_3_0_6"/>
<organism evidence="8 9">
    <name type="scientific">Luminiphilus syltensis NOR5-1B</name>
    <dbReference type="NCBI Taxonomy" id="565045"/>
    <lineage>
        <taxon>Bacteria</taxon>
        <taxon>Pseudomonadati</taxon>
        <taxon>Pseudomonadota</taxon>
        <taxon>Gammaproteobacteria</taxon>
        <taxon>Cellvibrionales</taxon>
        <taxon>Halieaceae</taxon>
        <taxon>Luminiphilus</taxon>
    </lineage>
</organism>
<evidence type="ECO:0000313" key="8">
    <source>
        <dbReference type="EMBL" id="EED34934.1"/>
    </source>
</evidence>
<dbReference type="Proteomes" id="UP000004699">
    <property type="component" value="Unassembled WGS sequence"/>
</dbReference>
<dbReference type="InterPro" id="IPR001279">
    <property type="entry name" value="Metallo-B-lactamas"/>
</dbReference>
<keyword evidence="3 6" id="KW-0812">Transmembrane</keyword>
<keyword evidence="2" id="KW-1003">Cell membrane</keyword>
<dbReference type="eggNOG" id="COG2333">
    <property type="taxonomic scope" value="Bacteria"/>
</dbReference>
<evidence type="ECO:0000313" key="9">
    <source>
        <dbReference type="Proteomes" id="UP000004699"/>
    </source>
</evidence>
<protein>
    <submittedName>
        <fullName evidence="8">DNA internalization-related competence protein ComEC/Rec2</fullName>
    </submittedName>
</protein>
<dbReference type="eggNOG" id="COG0658">
    <property type="taxonomic scope" value="Bacteria"/>
</dbReference>
<feature type="transmembrane region" description="Helical" evidence="6">
    <location>
        <begin position="463"/>
        <end position="491"/>
    </location>
</feature>
<evidence type="ECO:0000256" key="3">
    <source>
        <dbReference type="ARBA" id="ARBA00022692"/>
    </source>
</evidence>
<feature type="domain" description="Metallo-beta-lactamase" evidence="7">
    <location>
        <begin position="507"/>
        <end position="685"/>
    </location>
</feature>
<dbReference type="NCBIfam" id="TIGR00361">
    <property type="entry name" value="ComEC_Rec2"/>
    <property type="match status" value="1"/>
</dbReference>
<sequence>MLGITAGLILPLATPDVRWLPVVLVPALVAALIAHRCGRVLPVWFCIGAVVTTLHAFFWQEQQLTSSCYRGEYAATFRISSFARISTLEDGTPVQRVHARLVSGLPRHCGLPREFLLAVYGDNRDLPLGALVAGEALLRPPPSQWSPGMIPDQARNAASGLDAVASFTVGRIDAGIARPLLDATRQKLVDTLNRAVPSGVGAGLLRALLVADGTGLDEEVWTLMRRMGLLHLLVISGLHIGLVAGFCWLLGGVLSRVVNRRGAAGSLRPRIVLTLLMALAYAGLAGFGVATQRALLMLLGISIARILGWSTRPVNGLLFAVVLILVLNPFAALSPGLWMSVTATALLLWLSQRPWAGGLAARLFLLQIVMSIVLLPMSWFWFGGGSLGAIITHLLVNPLITVWVLPLGLLGVVLAPVMEVSAAMLWRAALWPVPLMLDALHWMDQHLGEWVWIERHLSFSTALTALGGLLIFVRHTRWLAVALLIFMSFVVRTPPPLARLSVLDVGQGTAVVFEANGRHLLYDTGGGSASGFNQAVKVVAPLLRSAGADAIDTLMISHGDLDHSAGLGTIKSNFASERDLGWGGEPCRMGARWSWGEDVNFEVLHGDGHAQSNRNAHSCVLRIEAFGVVFLLAGDIPSRVELALGQYWREQLAADVLLVSHHGSGTSSSHGFLKWVKPAYAVLSHGLANRFGHPDANVVSRLQVHTRDMVSTAHLGTLRFEVDAPGALCFKPMRNRWTPFWLRVPPS</sequence>
<feature type="transmembrane region" description="Helical" evidence="6">
    <location>
        <begin position="317"/>
        <end position="350"/>
    </location>
</feature>
<dbReference type="InterPro" id="IPR035681">
    <property type="entry name" value="ComA-like_MBL"/>
</dbReference>
<dbReference type="Gene3D" id="3.60.15.10">
    <property type="entry name" value="Ribonuclease Z/Hydroxyacylglutathione hydrolase-like"/>
    <property type="match status" value="1"/>
</dbReference>
<dbReference type="InterPro" id="IPR036866">
    <property type="entry name" value="RibonucZ/Hydroxyglut_hydro"/>
</dbReference>
<keyword evidence="4 6" id="KW-1133">Transmembrane helix</keyword>
<feature type="transmembrane region" description="Helical" evidence="6">
    <location>
        <begin position="271"/>
        <end position="289"/>
    </location>
</feature>
<dbReference type="InterPro" id="IPR052159">
    <property type="entry name" value="Competence_DNA_uptake"/>
</dbReference>
<dbReference type="PANTHER" id="PTHR30619">
    <property type="entry name" value="DNA INTERNALIZATION/COMPETENCE PROTEIN COMEC/REC2"/>
    <property type="match status" value="1"/>
</dbReference>
<dbReference type="Pfam" id="PF00753">
    <property type="entry name" value="Lactamase_B"/>
    <property type="match status" value="1"/>
</dbReference>
<feature type="transmembrane region" description="Helical" evidence="6">
    <location>
        <begin position="294"/>
        <end position="311"/>
    </location>
</feature>
<evidence type="ECO:0000256" key="2">
    <source>
        <dbReference type="ARBA" id="ARBA00022475"/>
    </source>
</evidence>
<dbReference type="CDD" id="cd07731">
    <property type="entry name" value="ComA-like_MBL-fold"/>
    <property type="match status" value="1"/>
</dbReference>